<organism evidence="3">
    <name type="scientific">Amphora coffeiformis</name>
    <dbReference type="NCBI Taxonomy" id="265554"/>
    <lineage>
        <taxon>Eukaryota</taxon>
        <taxon>Sar</taxon>
        <taxon>Stramenopiles</taxon>
        <taxon>Ochrophyta</taxon>
        <taxon>Bacillariophyta</taxon>
        <taxon>Bacillariophyceae</taxon>
        <taxon>Bacillariophycidae</taxon>
        <taxon>Thalassiophysales</taxon>
        <taxon>Catenulaceae</taxon>
        <taxon>Amphora</taxon>
    </lineage>
</organism>
<evidence type="ECO:0000313" key="9">
    <source>
        <dbReference type="EMBL" id="CAE0406217.1"/>
    </source>
</evidence>
<dbReference type="EMBL" id="HBIM01004821">
    <property type="protein sequence ID" value="CAE0406211.1"/>
    <property type="molecule type" value="Transcribed_RNA"/>
</dbReference>
<gene>
    <name evidence="2" type="ORF">ACOF00016_LOCUS4121</name>
    <name evidence="3" type="ORF">ACOF00016_LOCUS4122</name>
    <name evidence="4" type="ORF">ACOF00016_LOCUS4123</name>
    <name evidence="5" type="ORF">ACOF00016_LOCUS4124</name>
    <name evidence="6" type="ORF">ACOF00016_LOCUS4125</name>
    <name evidence="7" type="ORF">ACOF00016_LOCUS4126</name>
    <name evidence="8" type="ORF">ACOF00016_LOCUS4127</name>
    <name evidence="9" type="ORF">ACOF00016_LOCUS4128</name>
</gene>
<feature type="region of interest" description="Disordered" evidence="1">
    <location>
        <begin position="113"/>
        <end position="145"/>
    </location>
</feature>
<dbReference type="EMBL" id="HBIM01004824">
    <property type="protein sequence ID" value="CAE0406214.1"/>
    <property type="molecule type" value="Transcribed_RNA"/>
</dbReference>
<evidence type="ECO:0000313" key="2">
    <source>
        <dbReference type="EMBL" id="CAE0406210.1"/>
    </source>
</evidence>
<dbReference type="EMBL" id="HBIM01004826">
    <property type="protein sequence ID" value="CAE0406216.1"/>
    <property type="molecule type" value="Transcribed_RNA"/>
</dbReference>
<evidence type="ECO:0000313" key="7">
    <source>
        <dbReference type="EMBL" id="CAE0406215.1"/>
    </source>
</evidence>
<name>A0A6S8ITQ9_9STRA</name>
<evidence type="ECO:0000313" key="5">
    <source>
        <dbReference type="EMBL" id="CAE0406213.1"/>
    </source>
</evidence>
<dbReference type="AlphaFoldDB" id="A0A6S8ITQ9"/>
<sequence length="145" mass="15944">MSQSCLCDLSQKQSREDSSDVKRQMKFSSRPSWSTMQVTSNFFASRTGVQAQDDSSHKTITATITSKESLPIDQFDHHTKLTNPHDVFSLPRRLTQQRLQGTAGCQSCFEASPTSSCSEPNPTGCIHGSLSTPRETSTQNSGRAI</sequence>
<feature type="compositionally biased region" description="Polar residues" evidence="1">
    <location>
        <begin position="129"/>
        <end position="145"/>
    </location>
</feature>
<accession>A0A6S8ITQ9</accession>
<dbReference type="EMBL" id="HBIM01004825">
    <property type="protein sequence ID" value="CAE0406215.1"/>
    <property type="molecule type" value="Transcribed_RNA"/>
</dbReference>
<proteinExistence type="predicted"/>
<dbReference type="EMBL" id="HBIM01004822">
    <property type="protein sequence ID" value="CAE0406212.1"/>
    <property type="molecule type" value="Transcribed_RNA"/>
</dbReference>
<reference evidence="3" key="1">
    <citation type="submission" date="2021-01" db="EMBL/GenBank/DDBJ databases">
        <authorList>
            <person name="Corre E."/>
            <person name="Pelletier E."/>
            <person name="Niang G."/>
            <person name="Scheremetjew M."/>
            <person name="Finn R."/>
            <person name="Kale V."/>
            <person name="Holt S."/>
            <person name="Cochrane G."/>
            <person name="Meng A."/>
            <person name="Brown T."/>
            <person name="Cohen L."/>
        </authorList>
    </citation>
    <scope>NUCLEOTIDE SEQUENCE</scope>
    <source>
        <strain evidence="3">CCMP127</strain>
    </source>
</reference>
<dbReference type="EMBL" id="HBIM01004820">
    <property type="protein sequence ID" value="CAE0406210.1"/>
    <property type="molecule type" value="Transcribed_RNA"/>
</dbReference>
<protein>
    <submittedName>
        <fullName evidence="3">Uncharacterized protein</fullName>
    </submittedName>
</protein>
<evidence type="ECO:0000256" key="1">
    <source>
        <dbReference type="SAM" id="MobiDB-lite"/>
    </source>
</evidence>
<feature type="region of interest" description="Disordered" evidence="1">
    <location>
        <begin position="1"/>
        <end position="28"/>
    </location>
</feature>
<evidence type="ECO:0000313" key="4">
    <source>
        <dbReference type="EMBL" id="CAE0406212.1"/>
    </source>
</evidence>
<feature type="compositionally biased region" description="Basic and acidic residues" evidence="1">
    <location>
        <begin position="13"/>
        <end position="23"/>
    </location>
</feature>
<dbReference type="EMBL" id="HBIM01004823">
    <property type="protein sequence ID" value="CAE0406213.1"/>
    <property type="molecule type" value="Transcribed_RNA"/>
</dbReference>
<dbReference type="EMBL" id="HBIM01004827">
    <property type="protein sequence ID" value="CAE0406217.1"/>
    <property type="molecule type" value="Transcribed_RNA"/>
</dbReference>
<evidence type="ECO:0000313" key="6">
    <source>
        <dbReference type="EMBL" id="CAE0406214.1"/>
    </source>
</evidence>
<evidence type="ECO:0000313" key="8">
    <source>
        <dbReference type="EMBL" id="CAE0406216.1"/>
    </source>
</evidence>
<evidence type="ECO:0000313" key="3">
    <source>
        <dbReference type="EMBL" id="CAE0406211.1"/>
    </source>
</evidence>